<reference evidence="1" key="1">
    <citation type="submission" date="2024-03" db="EMBL/GenBank/DDBJ databases">
        <title>Diverse circular DNA viruses in blood, oral, and fecal samples of captive lemurs.</title>
        <authorList>
            <person name="Paietta E.N."/>
            <person name="Kraberger S."/>
            <person name="Lund M.C."/>
            <person name="Custer J.M."/>
            <person name="Vargas K.M."/>
            <person name="Ehmke E.E."/>
            <person name="Yoder A.D."/>
            <person name="Varsani A."/>
        </authorList>
    </citation>
    <scope>NUCLEOTIDE SEQUENCE</scope>
    <source>
        <strain evidence="1">Duke_28FS_2</strain>
    </source>
</reference>
<evidence type="ECO:0000313" key="1">
    <source>
        <dbReference type="EMBL" id="XCD07572.1"/>
    </source>
</evidence>
<protein>
    <submittedName>
        <fullName evidence="1">Uncharacterized protein</fullName>
    </submittedName>
</protein>
<sequence length="31" mass="3636">MWRLITSLCGIGTRNYLSLYLRRKLVVSLLP</sequence>
<dbReference type="EMBL" id="PP511792">
    <property type="protein sequence ID" value="XCD07572.1"/>
    <property type="molecule type" value="Genomic_DNA"/>
</dbReference>
<accession>A0AAU8B9G9</accession>
<organism evidence="1">
    <name type="scientific">Dulem virus 33</name>
    <dbReference type="NCBI Taxonomy" id="3145751"/>
    <lineage>
        <taxon>Viruses</taxon>
        <taxon>Duplodnaviria</taxon>
        <taxon>Heunggongvirae</taxon>
        <taxon>Uroviricota</taxon>
        <taxon>Caudoviricetes</taxon>
    </lineage>
</organism>
<proteinExistence type="predicted"/>
<name>A0AAU8B9G9_9CAUD</name>